<evidence type="ECO:0000313" key="2">
    <source>
        <dbReference type="Proteomes" id="UP000389128"/>
    </source>
</evidence>
<accession>A0A6C2D624</accession>
<dbReference type="EMBL" id="SDKK01000002">
    <property type="protein sequence ID" value="TYC61506.1"/>
    <property type="molecule type" value="Genomic_DNA"/>
</dbReference>
<evidence type="ECO:0000313" key="1">
    <source>
        <dbReference type="EMBL" id="TYC61506.1"/>
    </source>
</evidence>
<sequence length="233" mass="26194">MPASRPVLRDHLFDPSGGLVYHLRAARHRHGLWAPFHAQVATWLADWQADRRELVIIGPNAGYALPAGFLARFESVVALEPDPLARWLLARRPDAARLRFDRLDCLSTPDGLARLAERYPHATILFSNVLGQVSAPVDSWAALLSRHLTSHAWASYHDVISTDARPSRIDGCTVTSPESLDATLARFWTGRHITVVDHETFRLSGSGACRYAPWQITRKRWQLVEWAENPLQA</sequence>
<organism evidence="1 2">
    <name type="scientific">Zoogloea oleivorans</name>
    <dbReference type="NCBI Taxonomy" id="1552750"/>
    <lineage>
        <taxon>Bacteria</taxon>
        <taxon>Pseudomonadati</taxon>
        <taxon>Pseudomonadota</taxon>
        <taxon>Betaproteobacteria</taxon>
        <taxon>Rhodocyclales</taxon>
        <taxon>Zoogloeaceae</taxon>
        <taxon>Zoogloea</taxon>
    </lineage>
</organism>
<reference evidence="1 2" key="1">
    <citation type="submission" date="2019-01" db="EMBL/GenBank/DDBJ databases">
        <title>Zoogloea oleivorans genome sequencing and assembly.</title>
        <authorList>
            <person name="Tancsics A."/>
            <person name="Farkas M."/>
            <person name="Kriszt B."/>
            <person name="Maroti G."/>
            <person name="Horvath B."/>
        </authorList>
    </citation>
    <scope>NUCLEOTIDE SEQUENCE [LARGE SCALE GENOMIC DNA]</scope>
    <source>
        <strain evidence="1 2">Buc</strain>
    </source>
</reference>
<comment type="caution">
    <text evidence="1">The sequence shown here is derived from an EMBL/GenBank/DDBJ whole genome shotgun (WGS) entry which is preliminary data.</text>
</comment>
<dbReference type="Proteomes" id="UP000389128">
    <property type="component" value="Unassembled WGS sequence"/>
</dbReference>
<protein>
    <recommendedName>
        <fullName evidence="3">Class I SAM-dependent methyltransferase</fullName>
    </recommendedName>
</protein>
<evidence type="ECO:0008006" key="3">
    <source>
        <dbReference type="Google" id="ProtNLM"/>
    </source>
</evidence>
<keyword evidence="2" id="KW-1185">Reference proteome</keyword>
<name>A0A6C2D624_9RHOO</name>
<proteinExistence type="predicted"/>
<gene>
    <name evidence="1" type="ORF">ETQ85_02235</name>
</gene>
<dbReference type="AlphaFoldDB" id="A0A6C2D624"/>
<dbReference type="OrthoDB" id="8527314at2"/>
<dbReference type="RefSeq" id="WP_148577500.1">
    <property type="nucleotide sequence ID" value="NZ_SDKK01000002.1"/>
</dbReference>